<comment type="cofactor">
    <cofactor evidence="1">
        <name>FAD</name>
        <dbReference type="ChEBI" id="CHEBI:57692"/>
    </cofactor>
</comment>
<evidence type="ECO:0000256" key="7">
    <source>
        <dbReference type="SAM" id="Phobius"/>
    </source>
</evidence>
<evidence type="ECO:0000256" key="1">
    <source>
        <dbReference type="ARBA" id="ARBA00001974"/>
    </source>
</evidence>
<accession>A0A484H7U8</accession>
<dbReference type="PROSITE" id="PS01304">
    <property type="entry name" value="UBIH"/>
    <property type="match status" value="1"/>
</dbReference>
<organism evidence="9">
    <name type="scientific">invertebrate metagenome</name>
    <dbReference type="NCBI Taxonomy" id="1711999"/>
    <lineage>
        <taxon>unclassified sequences</taxon>
        <taxon>metagenomes</taxon>
        <taxon>organismal metagenomes</taxon>
    </lineage>
</organism>
<proteinExistence type="inferred from homology"/>
<gene>
    <name evidence="9" type="ORF">RIEGSTA812A_PEG_236</name>
</gene>
<dbReference type="GO" id="GO:0004497">
    <property type="term" value="F:monooxygenase activity"/>
    <property type="evidence" value="ECO:0007669"/>
    <property type="project" value="UniProtKB-KW"/>
</dbReference>
<keyword evidence="7" id="KW-1133">Transmembrane helix</keyword>
<dbReference type="EC" id="1.14.13.-" evidence="9"/>
<dbReference type="GO" id="GO:0071949">
    <property type="term" value="F:FAD binding"/>
    <property type="evidence" value="ECO:0007669"/>
    <property type="project" value="InterPro"/>
</dbReference>
<keyword evidence="7" id="KW-0812">Transmembrane</keyword>
<dbReference type="NCBIfam" id="TIGR01988">
    <property type="entry name" value="Ubi-OHases"/>
    <property type="match status" value="1"/>
</dbReference>
<evidence type="ECO:0000256" key="2">
    <source>
        <dbReference type="ARBA" id="ARBA00005349"/>
    </source>
</evidence>
<evidence type="ECO:0000256" key="3">
    <source>
        <dbReference type="ARBA" id="ARBA00022630"/>
    </source>
</evidence>
<dbReference type="InterPro" id="IPR018168">
    <property type="entry name" value="Ubi_Hdrlase_CS"/>
</dbReference>
<keyword evidence="6" id="KW-0503">Monooxygenase</keyword>
<name>A0A484H7U8_9ZZZZ</name>
<dbReference type="InterPro" id="IPR036188">
    <property type="entry name" value="FAD/NAD-bd_sf"/>
</dbReference>
<dbReference type="PANTHER" id="PTHR43876">
    <property type="entry name" value="UBIQUINONE BIOSYNTHESIS MONOOXYGENASE COQ6, MITOCHONDRIAL"/>
    <property type="match status" value="1"/>
</dbReference>
<comment type="similarity">
    <text evidence="2">Belongs to the UbiH/COQ6 family.</text>
</comment>
<feature type="domain" description="FAD-binding" evidence="8">
    <location>
        <begin position="13"/>
        <end position="327"/>
    </location>
</feature>
<evidence type="ECO:0000256" key="4">
    <source>
        <dbReference type="ARBA" id="ARBA00022827"/>
    </source>
</evidence>
<dbReference type="SUPFAM" id="SSF51905">
    <property type="entry name" value="FAD/NAD(P)-binding domain"/>
    <property type="match status" value="1"/>
</dbReference>
<dbReference type="PRINTS" id="PR00420">
    <property type="entry name" value="RNGMNOXGNASE"/>
</dbReference>
<dbReference type="GO" id="GO:0016705">
    <property type="term" value="F:oxidoreductase activity, acting on paired donors, with incorporation or reduction of molecular oxygen"/>
    <property type="evidence" value="ECO:0007669"/>
    <property type="project" value="InterPro"/>
</dbReference>
<dbReference type="FunFam" id="3.50.50.60:FF:000021">
    <property type="entry name" value="Ubiquinone biosynthesis monooxygenase COQ6"/>
    <property type="match status" value="1"/>
</dbReference>
<evidence type="ECO:0000313" key="9">
    <source>
        <dbReference type="EMBL" id="VBB68763.1"/>
    </source>
</evidence>
<evidence type="ECO:0000259" key="8">
    <source>
        <dbReference type="Pfam" id="PF01494"/>
    </source>
</evidence>
<dbReference type="InterPro" id="IPR051205">
    <property type="entry name" value="UbiH/COQ6_monooxygenase"/>
</dbReference>
<sequence>MKNMRTGCNTLITDVLIIGGGLIGGMLACALGQAHVLVVVTDRDDRTILQAPELDGRGTAVSLSSQRLLAGIGVWNEVALHAGAILDIRVVDGDSPFLLHYDHTDVGKEPFGWIVENPVMRRALLRRLQTLPTVTMLAPAMVTHLNRDDNCVYAITDRDIRINARLVVAADGRASPTRRAAGIGLTCWSYCQTGIVCTVAHQKPHDNVAHEHFLPAGPFAILPLVHPYRSSIVWVESSRFASILMAMNDDTFLAELQSRFGDFLGKVRVIGSRFAYPLSLQFADAYIAQRLALVGDAAHGMHPLAGQGLNMGIRDVAALAEVIVDAMRLGLDIGETNRLTCYQRWRRFDNMVMLALTDGLNHLFSNDVSPVQLIRDAGLSMVNHLPPLKKFFMRHAMGTVGELPRLLRGETL</sequence>
<dbReference type="InterPro" id="IPR010971">
    <property type="entry name" value="UbiH/COQ6"/>
</dbReference>
<dbReference type="GO" id="GO:0006744">
    <property type="term" value="P:ubiquinone biosynthetic process"/>
    <property type="evidence" value="ECO:0007669"/>
    <property type="project" value="InterPro"/>
</dbReference>
<dbReference type="PANTHER" id="PTHR43876:SF7">
    <property type="entry name" value="UBIQUINONE BIOSYNTHESIS MONOOXYGENASE COQ6, MITOCHONDRIAL"/>
    <property type="match status" value="1"/>
</dbReference>
<keyword evidence="4" id="KW-0274">FAD</keyword>
<dbReference type="PROSITE" id="PS51257">
    <property type="entry name" value="PROKAR_LIPOPROTEIN"/>
    <property type="match status" value="1"/>
</dbReference>
<evidence type="ECO:0000256" key="6">
    <source>
        <dbReference type="ARBA" id="ARBA00023033"/>
    </source>
</evidence>
<dbReference type="Gene3D" id="3.50.50.60">
    <property type="entry name" value="FAD/NAD(P)-binding domain"/>
    <property type="match status" value="2"/>
</dbReference>
<protein>
    <submittedName>
        <fullName evidence="9">2-octaprenyl-3-methyl-6-methoxy-1,4-benzoquinol hydroxylase</fullName>
        <ecNumber evidence="9">1.14.13.-</ecNumber>
    </submittedName>
</protein>
<feature type="transmembrane region" description="Helical" evidence="7">
    <location>
        <begin position="12"/>
        <end position="40"/>
    </location>
</feature>
<dbReference type="InterPro" id="IPR002938">
    <property type="entry name" value="FAD-bd"/>
</dbReference>
<keyword evidence="5 9" id="KW-0560">Oxidoreductase</keyword>
<evidence type="ECO:0000256" key="5">
    <source>
        <dbReference type="ARBA" id="ARBA00023002"/>
    </source>
</evidence>
<dbReference type="Pfam" id="PF01494">
    <property type="entry name" value="FAD_binding_3"/>
    <property type="match status" value="1"/>
</dbReference>
<keyword evidence="3" id="KW-0285">Flavoprotein</keyword>
<reference evidence="9" key="1">
    <citation type="submission" date="2018-10" db="EMBL/GenBank/DDBJ databases">
        <authorList>
            <person name="Gruber-Vodicka H."/>
            <person name="Jaeckle O."/>
        </authorList>
    </citation>
    <scope>NUCLEOTIDE SEQUENCE</scope>
</reference>
<keyword evidence="7" id="KW-0472">Membrane</keyword>
<dbReference type="EMBL" id="LR026963">
    <property type="protein sequence ID" value="VBB68763.1"/>
    <property type="molecule type" value="Genomic_DNA"/>
</dbReference>
<dbReference type="AlphaFoldDB" id="A0A484H7U8"/>